<dbReference type="EMBL" id="LT896728">
    <property type="protein sequence ID" value="SNB52897.1"/>
    <property type="molecule type" value="Genomic_DNA"/>
</dbReference>
<name>A0A0K2YSE5_COWPX</name>
<dbReference type="Proteomes" id="UP000277211">
    <property type="component" value="Segment"/>
</dbReference>
<dbReference type="Proteomes" id="UP000269844">
    <property type="component" value="Segment"/>
</dbReference>
<evidence type="ECO:0000313" key="10">
    <source>
        <dbReference type="EMBL" id="SPN67931.1"/>
    </source>
</evidence>
<evidence type="ECO:0000313" key="5">
    <source>
        <dbReference type="EMBL" id="SNB50333.1"/>
    </source>
</evidence>
<dbReference type="Proteomes" id="UP000275471">
    <property type="component" value="Segment"/>
</dbReference>
<protein>
    <submittedName>
        <fullName evidence="1">Uncharacterized protein</fullName>
    </submittedName>
</protein>
<dbReference type="EMBL" id="LT896733">
    <property type="protein sequence ID" value="SNB51664.1"/>
    <property type="molecule type" value="Genomic_DNA"/>
</dbReference>
<evidence type="ECO:0000313" key="2">
    <source>
        <dbReference type="EMBL" id="SNB48898.1"/>
    </source>
</evidence>
<organismHost>
    <name type="scientific">Loxodonta africana</name>
    <name type="common">African elephant</name>
    <dbReference type="NCBI Taxonomy" id="9785"/>
</organismHost>
<organism evidence="1">
    <name type="scientific">Cowpox virus</name>
    <name type="common">CPV</name>
    <dbReference type="NCBI Taxonomy" id="10243"/>
    <lineage>
        <taxon>Viruses</taxon>
        <taxon>Varidnaviria</taxon>
        <taxon>Bamfordvirae</taxon>
        <taxon>Nucleocytoviricota</taxon>
        <taxon>Pokkesviricetes</taxon>
        <taxon>Chitovirales</taxon>
        <taxon>Poxviridae</taxon>
        <taxon>Chordopoxvirinae</taxon>
        <taxon>Orthopoxvirus</taxon>
        <taxon>Orthopoxvirus cowpox</taxon>
    </lineage>
</organism>
<dbReference type="EMBL" id="LT896719">
    <property type="protein sequence ID" value="SNB48898.1"/>
    <property type="molecule type" value="Genomic_DNA"/>
</dbReference>
<reference evidence="1" key="2">
    <citation type="submission" date="2015-05" db="EMBL/GenBank/DDBJ databases">
        <title>Utilizing next-generation sequencing to resolve the backbone and inform taxonomy of the Core Goodeniaceae.</title>
        <authorList>
            <person name="Michener P.S."/>
            <person name="Gardner A.G."/>
            <person name="Jabaily R.S."/>
            <person name="Sessa E."/>
        </authorList>
    </citation>
    <scope>NUCLEOTIDE SEQUENCE</scope>
    <source>
        <strain evidence="1">RatPox09</strain>
    </source>
</reference>
<organismHost>
    <name type="scientific">Felis catus</name>
    <name type="common">Cat</name>
    <name type="synonym">Felis silvestris catus</name>
    <dbReference type="NCBI Taxonomy" id="9685"/>
</organismHost>
<evidence type="ECO:0000313" key="7">
    <source>
        <dbReference type="EMBL" id="SNB52897.1"/>
    </source>
</evidence>
<dbReference type="EMBL" id="LN864565">
    <property type="protein sequence ID" value="CRL86589.1"/>
    <property type="molecule type" value="Genomic_DNA"/>
</dbReference>
<dbReference type="EMBL" id="LT896726">
    <property type="protein sequence ID" value="SNB50333.1"/>
    <property type="molecule type" value="Genomic_DNA"/>
</dbReference>
<dbReference type="EMBL" id="LT896732">
    <property type="protein sequence ID" value="SPQ84310.1"/>
    <property type="molecule type" value="Genomic_DNA"/>
</dbReference>
<dbReference type="EMBL" id="LT896722">
    <property type="protein sequence ID" value="SNB49295.1"/>
    <property type="molecule type" value="Genomic_DNA"/>
</dbReference>
<dbReference type="Proteomes" id="UP000279063">
    <property type="component" value="Segment"/>
</dbReference>
<reference evidence="10" key="5">
    <citation type="submission" date="2018-04" db="EMBL/GenBank/DDBJ databases">
        <authorList>
            <person name="Go L.Y."/>
            <person name="Mitchell J.A."/>
        </authorList>
    </citation>
    <scope>NUCLEOTIDE SEQUENCE</scope>
    <source>
        <strain evidence="10">Ger/2014/Human</strain>
        <strain evidence="12">Ger/2015/Human2</strain>
        <strain evidence="11">Ger/2015/Prairie-dog</strain>
    </source>
</reference>
<evidence type="ECO:0000313" key="4">
    <source>
        <dbReference type="EMBL" id="SNB50209.1"/>
    </source>
</evidence>
<dbReference type="EMBL" id="LT993231">
    <property type="protein sequence ID" value="SPN68778.1"/>
    <property type="molecule type" value="Genomic_DNA"/>
</dbReference>
<dbReference type="EMBL" id="LT896720">
    <property type="protein sequence ID" value="SNB53370.1"/>
    <property type="molecule type" value="Genomic_DNA"/>
</dbReference>
<evidence type="ECO:0000313" key="11">
    <source>
        <dbReference type="EMBL" id="SPN68778.1"/>
    </source>
</evidence>
<dbReference type="EMBL" id="LT896729">
    <property type="protein sequence ID" value="SNB50209.1"/>
    <property type="molecule type" value="Genomic_DNA"/>
</dbReference>
<organismHost>
    <name type="scientific">Mus musculus</name>
    <name type="common">Mouse</name>
    <dbReference type="NCBI Taxonomy" id="10090"/>
</organismHost>
<organismHost>
    <name type="scientific">Myodes glareolus</name>
    <name type="common">Bank vole</name>
    <name type="synonym">Clethrionomys glareolus</name>
    <dbReference type="NCBI Taxonomy" id="447135"/>
</organismHost>
<dbReference type="EMBL" id="LT896723">
    <property type="protein sequence ID" value="SNB57760.1"/>
    <property type="molecule type" value="Genomic_DNA"/>
</dbReference>
<dbReference type="Proteomes" id="UP000278652">
    <property type="component" value="Segment"/>
</dbReference>
<evidence type="ECO:0000313" key="8">
    <source>
        <dbReference type="EMBL" id="SNB53370.1"/>
    </source>
</evidence>
<dbReference type="Proteomes" id="UP000279758">
    <property type="component" value="Segment"/>
</dbReference>
<organismHost>
    <name type="scientific">Microtus agrestis</name>
    <name type="common">Short-tailed field vole</name>
    <dbReference type="NCBI Taxonomy" id="29092"/>
</organismHost>
<evidence type="ECO:0000313" key="6">
    <source>
        <dbReference type="EMBL" id="SNB51664.1"/>
    </source>
</evidence>
<organismHost>
    <name type="scientific">Homo sapiens</name>
    <name type="common">Human</name>
    <dbReference type="NCBI Taxonomy" id="9606"/>
</organismHost>
<organismHost>
    <name type="scientific">Bos taurus</name>
    <name type="common">Bovine</name>
    <dbReference type="NCBI Taxonomy" id="9913"/>
</organismHost>
<evidence type="ECO:0000313" key="1">
    <source>
        <dbReference type="EMBL" id="CRL86589.1"/>
    </source>
</evidence>
<proteinExistence type="predicted"/>
<gene>
    <name evidence="1" type="primary">gCPXV0147</name>
</gene>
<dbReference type="Proteomes" id="UP000279092">
    <property type="component" value="Segment"/>
</dbReference>
<reference evidence="13" key="4">
    <citation type="submission" date="2018-04" db="EMBL/GenBank/DDBJ databases">
        <authorList>
            <consortium name="IVD NGS Lab"/>
        </authorList>
    </citation>
    <scope>NUCLEOTIDE SEQUENCE [LARGE SCALE GENOMIC DNA]</scope>
    <source>
        <strain evidence="13">Ger/2017/Alpaca2</strain>
    </source>
</reference>
<dbReference type="Proteomes" id="UP000270432">
    <property type="component" value="Segment"/>
</dbReference>
<accession>A0A0K2YSE5</accession>
<dbReference type="Proteomes" id="UP000280293">
    <property type="component" value="Segment"/>
</dbReference>
<evidence type="ECO:0000313" key="13">
    <source>
        <dbReference type="EMBL" id="SPQ84310.1"/>
    </source>
</evidence>
<dbReference type="Proteomes" id="UP000267117">
    <property type="component" value="Segment"/>
</dbReference>
<organismHost>
    <name type="scientific">Apodemus sylvaticus</name>
    <name type="common">European woodmouse</name>
    <dbReference type="NCBI Taxonomy" id="10129"/>
</organismHost>
<evidence type="ECO:0000313" key="12">
    <source>
        <dbReference type="EMBL" id="SPN69059.1"/>
    </source>
</evidence>
<dbReference type="Proteomes" id="UP000164362">
    <property type="component" value="Segment"/>
</dbReference>
<dbReference type="Proteomes" id="UP000274633">
    <property type="component" value="Segment"/>
</dbReference>
<reference evidence="1" key="1">
    <citation type="journal article" date="2015" name="J. Virol.">
        <title>Out of the reservoir: Phenotypic and genotypic characterization of a novel cowpox virus isolated from a common vole.</title>
        <authorList>
            <person name="Hoffmann D."/>
            <person name="Franke A."/>
            <person name="Jenckel M."/>
            <person name="Tamosiunaite A."/>
            <person name="Schluckebier J."/>
            <person name="Granzow H."/>
            <person name="Hoffmann B."/>
            <person name="Fischer S."/>
            <person name="Ulrich R.G."/>
            <person name="Hoper D."/>
            <person name="Goller K."/>
            <person name="Osterrieder N."/>
            <person name="Beer M."/>
        </authorList>
    </citation>
    <scope>NUCLEOTIDE SEQUENCE [LARGE SCALE GENOMIC DNA]</scope>
    <source>
        <strain evidence="1">RatPox09</strain>
    </source>
</reference>
<sequence>MKILTIEYASSSLRLSNSVHSGLFSIYLSNSSHLNASTNLGSSFCLHADGTPIVLRTKIISLPLIVASI</sequence>
<dbReference type="Proteomes" id="UP000276188">
    <property type="component" value="Segment"/>
</dbReference>
<evidence type="ECO:0000313" key="9">
    <source>
        <dbReference type="EMBL" id="SNB57760.1"/>
    </source>
</evidence>
<dbReference type="EMBL" id="LT993232">
    <property type="protein sequence ID" value="SPN69059.1"/>
    <property type="molecule type" value="Genomic_DNA"/>
</dbReference>
<reference evidence="2" key="3">
    <citation type="submission" date="2017-06" db="EMBL/GenBank/DDBJ databases">
        <authorList>
            <person name="Kim H.J."/>
            <person name="Triplett B.A."/>
        </authorList>
    </citation>
    <scope>NUCLEOTIDE SEQUENCE</scope>
    <source>
        <strain evidence="3">Ger/2007/Vole</strain>
        <strain evidence="4">Ger/2010/Cat</strain>
        <strain evidence="7">Ger/2010/Rat</strain>
        <strain evidence="5">Ger/2012/Alpaca</strain>
        <strain evidence="2">Ger/2013/Alpaca</strain>
        <strain evidence="9">Ger/2014/Cat1</strain>
        <strain evidence="6">Ger/2015/Cat3</strain>
        <strain evidence="8">Ger/2015/Human1</strain>
        <strain evidence="13">Ger/2017/Alpaca2</strain>
    </source>
</reference>
<dbReference type="EMBL" id="LT993226">
    <property type="protein sequence ID" value="SPN67931.1"/>
    <property type="molecule type" value="Genomic_DNA"/>
</dbReference>
<evidence type="ECO:0000313" key="3">
    <source>
        <dbReference type="EMBL" id="SNB49295.1"/>
    </source>
</evidence>